<sequence>MSNGVIFLFLVLILSSSSFAFAVENEIGASIRLRQEILDNFIYLGTTRAAADDRSYFRLRIQLWDNVKFNKEISLYARLATEPRYHVAGPYRVTLDNERNLKRLDQDEIFIDNLYLDFKKPFDLPVNLRIGRQDFLGKDMYGEGFIIFDGTPADGSRSFYVNAVKLQLIIVENHTIDFVYISNPRTDIYLPSLHPSVYDTEKETSRLYINHKKRLTASHEQGFLIYGRNKLSQKLMLEPYYLYKTEDQWATNPQLNFHTFGMRAVLKINEEWSLRGELARQIGKYSDGRGKTGIGGYVFLTKAFPQIKLSPKIEIGFVYLSGDNRNTGKDEAWNPPFSRGAFTNELFAYIVIPETVLKGGPIPGYWTNLREIVTKLSLNLSKNANLCFSYQHLWSDKKTNFTATPLNQMFSNDGYDRGHMLTFLGIYQFTKNVDGLLQFEYFIPEDFYTSKAKNATFIRWQIQYKL</sequence>
<organism evidence="3">
    <name type="scientific">Thermodesulfovibrio obliviosus</name>
    <dbReference type="NCBI Taxonomy" id="3118332"/>
    <lineage>
        <taxon>Bacteria</taxon>
        <taxon>Pseudomonadati</taxon>
        <taxon>Nitrospirota</taxon>
        <taxon>Thermodesulfovibrionia</taxon>
        <taxon>Thermodesulfovibrionales</taxon>
        <taxon>Thermodesulfovibrionaceae</taxon>
        <taxon>Thermodesulfovibrio</taxon>
    </lineage>
</organism>
<reference evidence="3" key="1">
    <citation type="submission" date="2024-01" db="EMBL/GenBank/DDBJ databases">
        <title>The first autotrophic representatives of the genus Thermodesulfovibrio.</title>
        <authorList>
            <person name="Maltseva A.I."/>
            <person name="Elcheninov A.G."/>
            <person name="Kublanov I.V."/>
            <person name="Lebedinsky A.V."/>
            <person name="Frolov E.N."/>
        </authorList>
    </citation>
    <scope>NUCLEOTIDE SEQUENCE</scope>
    <source>
        <strain evidence="3">3462-1</strain>
    </source>
</reference>
<evidence type="ECO:0000259" key="2">
    <source>
        <dbReference type="Pfam" id="PF13372"/>
    </source>
</evidence>
<accession>A0AAU8GZN6</accession>
<gene>
    <name evidence="3" type="ORF">V4D31_05585</name>
</gene>
<feature type="signal peptide" evidence="1">
    <location>
        <begin position="1"/>
        <end position="22"/>
    </location>
</feature>
<name>A0AAU8GZN6_9BACT</name>
<dbReference type="InterPro" id="IPR053728">
    <property type="entry name" value="Alginate_Permeability_Chnl"/>
</dbReference>
<dbReference type="AlphaFoldDB" id="A0AAU8GZN6"/>
<protein>
    <submittedName>
        <fullName evidence="3">Alginate export family protein</fullName>
    </submittedName>
</protein>
<keyword evidence="1" id="KW-0732">Signal</keyword>
<dbReference type="RefSeq" id="WP_353685485.1">
    <property type="nucleotide sequence ID" value="NZ_CP144374.1"/>
</dbReference>
<dbReference type="Pfam" id="PF13372">
    <property type="entry name" value="Alginate_exp"/>
    <property type="match status" value="1"/>
</dbReference>
<dbReference type="InterPro" id="IPR025388">
    <property type="entry name" value="Alginate_export_dom"/>
</dbReference>
<dbReference type="EMBL" id="CP144374">
    <property type="protein sequence ID" value="XCH47824.1"/>
    <property type="molecule type" value="Genomic_DNA"/>
</dbReference>
<proteinExistence type="predicted"/>
<dbReference type="Gene3D" id="2.40.160.100">
    <property type="match status" value="1"/>
</dbReference>
<feature type="domain" description="Alginate export" evidence="2">
    <location>
        <begin position="221"/>
        <end position="453"/>
    </location>
</feature>
<feature type="chain" id="PRO_5043896825" evidence="1">
    <location>
        <begin position="23"/>
        <end position="466"/>
    </location>
</feature>
<evidence type="ECO:0000313" key="3">
    <source>
        <dbReference type="EMBL" id="XCH47824.1"/>
    </source>
</evidence>
<dbReference type="KEGG" id="tob:V4D31_05585"/>
<evidence type="ECO:0000256" key="1">
    <source>
        <dbReference type="SAM" id="SignalP"/>
    </source>
</evidence>